<feature type="domain" description="Phosphatidic acid phosphatase type 2/haloperoxidase" evidence="7">
    <location>
        <begin position="93"/>
        <end position="229"/>
    </location>
</feature>
<keyword evidence="3 6" id="KW-0812">Transmembrane</keyword>
<dbReference type="Proteomes" id="UP001153737">
    <property type="component" value="Chromosome 17"/>
</dbReference>
<evidence type="ECO:0000256" key="5">
    <source>
        <dbReference type="ARBA" id="ARBA00023136"/>
    </source>
</evidence>
<accession>A0A9P0GM18</accession>
<dbReference type="SMART" id="SM00014">
    <property type="entry name" value="acidPPc"/>
    <property type="match status" value="1"/>
</dbReference>
<feature type="transmembrane region" description="Helical" evidence="6">
    <location>
        <begin position="88"/>
        <end position="109"/>
    </location>
</feature>
<dbReference type="GO" id="GO:0006644">
    <property type="term" value="P:phospholipid metabolic process"/>
    <property type="evidence" value="ECO:0007669"/>
    <property type="project" value="InterPro"/>
</dbReference>
<dbReference type="SUPFAM" id="SSF48317">
    <property type="entry name" value="Acid phosphatase/Vanadium-dependent haloperoxidase"/>
    <property type="match status" value="1"/>
</dbReference>
<evidence type="ECO:0000313" key="9">
    <source>
        <dbReference type="Proteomes" id="UP001153737"/>
    </source>
</evidence>
<dbReference type="InterPro" id="IPR000326">
    <property type="entry name" value="PAP2/HPO"/>
</dbReference>
<name>A0A9P0GM18_PHACE</name>
<protein>
    <recommendedName>
        <fullName evidence="7">Phosphatidic acid phosphatase type 2/haloperoxidase domain-containing protein</fullName>
    </recommendedName>
</protein>
<sequence>MDTTITVINLILETGFRLGIWILFLWLDKHGPIIRHIDEDEMWMYRYPSMDSIVPKFYLYVIICVFPLIVFFLQFVINGRREQTIPDIFQSISGLTLAYCINGILTTTLKLTLGRPRPNFFHRCFPDGYGTDIDNCTGEYHGMLDGRKSFPSAHASFAFTCMVYLTLHINKLIDLKKVRVCRGILMFLMMVPILLATLIAVSRCADYHHHYTDVIGGAILGTSIAVLTQNIYSTVDAKEAEEILELVEKYSYISLVPKGKQI</sequence>
<dbReference type="GO" id="GO:0046839">
    <property type="term" value="P:phospholipid dephosphorylation"/>
    <property type="evidence" value="ECO:0007669"/>
    <property type="project" value="TreeGrafter"/>
</dbReference>
<dbReference type="OrthoDB" id="10030083at2759"/>
<keyword evidence="4 6" id="KW-1133">Transmembrane helix</keyword>
<dbReference type="Gene3D" id="1.20.144.10">
    <property type="entry name" value="Phosphatidic acid phosphatase type 2/haloperoxidase"/>
    <property type="match status" value="1"/>
</dbReference>
<evidence type="ECO:0000256" key="2">
    <source>
        <dbReference type="ARBA" id="ARBA00008816"/>
    </source>
</evidence>
<dbReference type="PANTHER" id="PTHR10165:SF35">
    <property type="entry name" value="RE23632P"/>
    <property type="match status" value="1"/>
</dbReference>
<dbReference type="Pfam" id="PF01569">
    <property type="entry name" value="PAP2"/>
    <property type="match status" value="1"/>
</dbReference>
<feature type="transmembrane region" description="Helical" evidence="6">
    <location>
        <begin position="180"/>
        <end position="201"/>
    </location>
</feature>
<dbReference type="GO" id="GO:0016020">
    <property type="term" value="C:membrane"/>
    <property type="evidence" value="ECO:0007669"/>
    <property type="project" value="UniProtKB-SubCell"/>
</dbReference>
<evidence type="ECO:0000313" key="8">
    <source>
        <dbReference type="EMBL" id="CAH1155210.1"/>
    </source>
</evidence>
<comment type="similarity">
    <text evidence="2">Belongs to the PA-phosphatase related phosphoesterase family.</text>
</comment>
<organism evidence="8 9">
    <name type="scientific">Phaedon cochleariae</name>
    <name type="common">Mustard beetle</name>
    <dbReference type="NCBI Taxonomy" id="80249"/>
    <lineage>
        <taxon>Eukaryota</taxon>
        <taxon>Metazoa</taxon>
        <taxon>Ecdysozoa</taxon>
        <taxon>Arthropoda</taxon>
        <taxon>Hexapoda</taxon>
        <taxon>Insecta</taxon>
        <taxon>Pterygota</taxon>
        <taxon>Neoptera</taxon>
        <taxon>Endopterygota</taxon>
        <taxon>Coleoptera</taxon>
        <taxon>Polyphaga</taxon>
        <taxon>Cucujiformia</taxon>
        <taxon>Chrysomeloidea</taxon>
        <taxon>Chrysomelidae</taxon>
        <taxon>Chrysomelinae</taxon>
        <taxon>Chrysomelini</taxon>
        <taxon>Phaedon</taxon>
    </lineage>
</organism>
<dbReference type="EMBL" id="OU896723">
    <property type="protein sequence ID" value="CAH1155210.1"/>
    <property type="molecule type" value="Genomic_DNA"/>
</dbReference>
<evidence type="ECO:0000256" key="1">
    <source>
        <dbReference type="ARBA" id="ARBA00004141"/>
    </source>
</evidence>
<feature type="transmembrane region" description="Helical" evidence="6">
    <location>
        <begin position="7"/>
        <end position="27"/>
    </location>
</feature>
<evidence type="ECO:0000259" key="7">
    <source>
        <dbReference type="SMART" id="SM00014"/>
    </source>
</evidence>
<dbReference type="PANTHER" id="PTHR10165">
    <property type="entry name" value="LIPID PHOSPHATE PHOSPHATASE"/>
    <property type="match status" value="1"/>
</dbReference>
<feature type="transmembrane region" description="Helical" evidence="6">
    <location>
        <begin position="153"/>
        <end position="173"/>
    </location>
</feature>
<evidence type="ECO:0000256" key="3">
    <source>
        <dbReference type="ARBA" id="ARBA00022692"/>
    </source>
</evidence>
<keyword evidence="9" id="KW-1185">Reference proteome</keyword>
<keyword evidence="5 6" id="KW-0472">Membrane</keyword>
<evidence type="ECO:0000256" key="4">
    <source>
        <dbReference type="ARBA" id="ARBA00022989"/>
    </source>
</evidence>
<reference evidence="8" key="1">
    <citation type="submission" date="2022-01" db="EMBL/GenBank/DDBJ databases">
        <authorList>
            <person name="King R."/>
        </authorList>
    </citation>
    <scope>NUCLEOTIDE SEQUENCE</scope>
</reference>
<gene>
    <name evidence="8" type="ORF">PHAECO_LOCUS5898</name>
</gene>
<dbReference type="InterPro" id="IPR043216">
    <property type="entry name" value="PAP-like"/>
</dbReference>
<comment type="subcellular location">
    <subcellularLocation>
        <location evidence="1">Membrane</location>
        <topology evidence="1">Multi-pass membrane protein</topology>
    </subcellularLocation>
</comment>
<dbReference type="AlphaFoldDB" id="A0A9P0GM18"/>
<proteinExistence type="inferred from homology"/>
<dbReference type="InterPro" id="IPR036938">
    <property type="entry name" value="PAP2/HPO_sf"/>
</dbReference>
<reference evidence="8" key="2">
    <citation type="submission" date="2022-10" db="EMBL/GenBank/DDBJ databases">
        <authorList>
            <consortium name="ENA_rothamsted_submissions"/>
            <consortium name="culmorum"/>
            <person name="King R."/>
        </authorList>
    </citation>
    <scope>NUCLEOTIDE SEQUENCE</scope>
</reference>
<feature type="transmembrane region" description="Helical" evidence="6">
    <location>
        <begin position="57"/>
        <end position="76"/>
    </location>
</feature>
<evidence type="ECO:0000256" key="6">
    <source>
        <dbReference type="SAM" id="Phobius"/>
    </source>
</evidence>
<dbReference type="GO" id="GO:0008195">
    <property type="term" value="F:phosphatidate phosphatase activity"/>
    <property type="evidence" value="ECO:0007669"/>
    <property type="project" value="TreeGrafter"/>
</dbReference>